<protein>
    <submittedName>
        <fullName evidence="1">Uncharacterized protein</fullName>
    </submittedName>
</protein>
<dbReference type="RefSeq" id="WP_237383572.1">
    <property type="nucleotide sequence ID" value="NZ_CP071793.1"/>
</dbReference>
<keyword evidence="2" id="KW-1185">Reference proteome</keyword>
<dbReference type="EMBL" id="CP071793">
    <property type="protein sequence ID" value="QTD53470.1"/>
    <property type="molecule type" value="Genomic_DNA"/>
</dbReference>
<gene>
    <name evidence="1" type="ORF">J3U87_13530</name>
</gene>
<dbReference type="Proteomes" id="UP000663929">
    <property type="component" value="Chromosome"/>
</dbReference>
<accession>A0A8A4TVC9</accession>
<dbReference type="AlphaFoldDB" id="A0A8A4TVC9"/>
<name>A0A8A4TVC9_SULCO</name>
<reference evidence="1" key="1">
    <citation type="submission" date="2021-03" db="EMBL/GenBank/DDBJ databases">
        <title>Acanthopleuribacteraceae sp. M133.</title>
        <authorList>
            <person name="Wang G."/>
        </authorList>
    </citation>
    <scope>NUCLEOTIDE SEQUENCE</scope>
    <source>
        <strain evidence="1">M133</strain>
    </source>
</reference>
<sequence length="190" mass="21444">MKPEVVICHSGWNDLCLGLGCDPVLLAEYHISYLYQFEEWAKILHGTHEGSANPGRPLKILNAPEDVVEAWLSRIKQFADLVSGMGSQCFLGLQPAACSKSEMHPNEKAIIERGANNPDLRLAFEKMPALLDMASLRLEESDIDPNRRIDFHDSFRAYDGTCELFADRVHCWPEGDEIIARGYAELIWRS</sequence>
<proteinExistence type="predicted"/>
<evidence type="ECO:0000313" key="1">
    <source>
        <dbReference type="EMBL" id="QTD53470.1"/>
    </source>
</evidence>
<dbReference type="KEGG" id="scor:J3U87_13530"/>
<organism evidence="1 2">
    <name type="scientific">Sulfidibacter corallicola</name>
    <dbReference type="NCBI Taxonomy" id="2818388"/>
    <lineage>
        <taxon>Bacteria</taxon>
        <taxon>Pseudomonadati</taxon>
        <taxon>Acidobacteriota</taxon>
        <taxon>Holophagae</taxon>
        <taxon>Acanthopleuribacterales</taxon>
        <taxon>Acanthopleuribacteraceae</taxon>
        <taxon>Sulfidibacter</taxon>
    </lineage>
</organism>
<evidence type="ECO:0000313" key="2">
    <source>
        <dbReference type="Proteomes" id="UP000663929"/>
    </source>
</evidence>